<dbReference type="Pfam" id="PF00685">
    <property type="entry name" value="Sulfotransfer_1"/>
    <property type="match status" value="1"/>
</dbReference>
<accession>A0A6I4SPC1</accession>
<dbReference type="AlphaFoldDB" id="A0A6I4SPC1"/>
<comment type="caution">
    <text evidence="4">The sequence shown here is derived from an EMBL/GenBank/DDBJ whole genome shotgun (WGS) entry which is preliminary data.</text>
</comment>
<evidence type="ECO:0000259" key="3">
    <source>
        <dbReference type="Pfam" id="PF00685"/>
    </source>
</evidence>
<dbReference type="InterPro" id="IPR027417">
    <property type="entry name" value="P-loop_NTPase"/>
</dbReference>
<evidence type="ECO:0000256" key="1">
    <source>
        <dbReference type="ARBA" id="ARBA00005771"/>
    </source>
</evidence>
<organism evidence="4 5">
    <name type="scientific">Pontixanthobacter gangjinensis</name>
    <dbReference type="NCBI Taxonomy" id="1028742"/>
    <lineage>
        <taxon>Bacteria</taxon>
        <taxon>Pseudomonadati</taxon>
        <taxon>Pseudomonadota</taxon>
        <taxon>Alphaproteobacteria</taxon>
        <taxon>Sphingomonadales</taxon>
        <taxon>Erythrobacteraceae</taxon>
        <taxon>Pontixanthobacter</taxon>
    </lineage>
</organism>
<dbReference type="InterPro" id="IPR000863">
    <property type="entry name" value="Sulfotransferase_dom"/>
</dbReference>
<dbReference type="Gene3D" id="3.40.50.300">
    <property type="entry name" value="P-loop containing nucleotide triphosphate hydrolases"/>
    <property type="match status" value="1"/>
</dbReference>
<feature type="domain" description="Sulfotransferase" evidence="3">
    <location>
        <begin position="15"/>
        <end position="275"/>
    </location>
</feature>
<dbReference type="SUPFAM" id="SSF52540">
    <property type="entry name" value="P-loop containing nucleoside triphosphate hydrolases"/>
    <property type="match status" value="1"/>
</dbReference>
<keyword evidence="5" id="KW-1185">Reference proteome</keyword>
<sequence length="288" mass="32735">MKQATARFGDGRSIIWLASYPKSGNTWLRSLLTAYCYPDDEFDINALIGQQDPFDRQLLDDHAGISSAEMSDRELIPYQAQLHRHLAQHAQPPYFIKTHSACRVSHDGTHLFPAEASAGAIYIVRDPVDVVPSLAHHEGRDFDWTIARMADAEAGLDIWPNKGGLMVPQFMSSWSVNAQSWLDQNQIPVHLLRYEDLHGDTERHFADVLRFCAIEIDQSRLLAAVERCRIDRLQSDETKSGFNERPSSERPFFRGGRIGDGHKKLSKEQKIEVREQHASAIEELGYRV</sequence>
<comment type="similarity">
    <text evidence="1">Belongs to the sulfotransferase 1 family.</text>
</comment>
<gene>
    <name evidence="4" type="ORF">GRI36_12015</name>
</gene>
<dbReference type="Proteomes" id="UP000468943">
    <property type="component" value="Unassembled WGS sequence"/>
</dbReference>
<dbReference type="OrthoDB" id="9804504at2"/>
<name>A0A6I4SPC1_9SPHN</name>
<protein>
    <recommendedName>
        <fullName evidence="3">Sulfotransferase domain-containing protein</fullName>
    </recommendedName>
</protein>
<reference evidence="4 5" key="1">
    <citation type="submission" date="2019-12" db="EMBL/GenBank/DDBJ databases">
        <title>Genomic-based taxomic classification of the family Erythrobacteraceae.</title>
        <authorList>
            <person name="Xu L."/>
        </authorList>
    </citation>
    <scope>NUCLEOTIDE SEQUENCE [LARGE SCALE GENOMIC DNA]</scope>
    <source>
        <strain evidence="4 5">JCM 17802</strain>
    </source>
</reference>
<dbReference type="EMBL" id="WTYS01000001">
    <property type="protein sequence ID" value="MXO57604.1"/>
    <property type="molecule type" value="Genomic_DNA"/>
</dbReference>
<dbReference type="RefSeq" id="WP_160598665.1">
    <property type="nucleotide sequence ID" value="NZ_WTYS01000001.1"/>
</dbReference>
<dbReference type="GO" id="GO:0008146">
    <property type="term" value="F:sulfotransferase activity"/>
    <property type="evidence" value="ECO:0007669"/>
    <property type="project" value="InterPro"/>
</dbReference>
<proteinExistence type="inferred from homology"/>
<keyword evidence="2" id="KW-0808">Transferase</keyword>
<evidence type="ECO:0000313" key="5">
    <source>
        <dbReference type="Proteomes" id="UP000468943"/>
    </source>
</evidence>
<evidence type="ECO:0000313" key="4">
    <source>
        <dbReference type="EMBL" id="MXO57604.1"/>
    </source>
</evidence>
<dbReference type="PANTHER" id="PTHR11783">
    <property type="entry name" value="SULFOTRANSFERASE SULT"/>
    <property type="match status" value="1"/>
</dbReference>
<evidence type="ECO:0000256" key="2">
    <source>
        <dbReference type="ARBA" id="ARBA00022679"/>
    </source>
</evidence>